<dbReference type="Proteomes" id="UP000030762">
    <property type="component" value="Unassembled WGS sequence"/>
</dbReference>
<reference evidence="5 6" key="1">
    <citation type="submission" date="2012-04" db="EMBL/GenBank/DDBJ databases">
        <title>The Genome Sequence of Saprolegnia declina VS20.</title>
        <authorList>
            <consortium name="The Broad Institute Genome Sequencing Platform"/>
            <person name="Russ C."/>
            <person name="Nusbaum C."/>
            <person name="Tyler B."/>
            <person name="van West P."/>
            <person name="Dieguez-Uribeondo J."/>
            <person name="de Bruijn I."/>
            <person name="Tripathy S."/>
            <person name="Jiang R."/>
            <person name="Young S.K."/>
            <person name="Zeng Q."/>
            <person name="Gargeya S."/>
            <person name="Fitzgerald M."/>
            <person name="Haas B."/>
            <person name="Abouelleil A."/>
            <person name="Alvarado L."/>
            <person name="Arachchi H.M."/>
            <person name="Berlin A."/>
            <person name="Chapman S.B."/>
            <person name="Goldberg J."/>
            <person name="Griggs A."/>
            <person name="Gujja S."/>
            <person name="Hansen M."/>
            <person name="Howarth C."/>
            <person name="Imamovic A."/>
            <person name="Larimer J."/>
            <person name="McCowen C."/>
            <person name="Montmayeur A."/>
            <person name="Murphy C."/>
            <person name="Neiman D."/>
            <person name="Pearson M."/>
            <person name="Priest M."/>
            <person name="Roberts A."/>
            <person name="Saif S."/>
            <person name="Shea T."/>
            <person name="Sisk P."/>
            <person name="Sykes S."/>
            <person name="Wortman J."/>
            <person name="Nusbaum C."/>
            <person name="Birren B."/>
        </authorList>
    </citation>
    <scope>NUCLEOTIDE SEQUENCE [LARGE SCALE GENOMIC DNA]</scope>
    <source>
        <strain evidence="5 6">VS20</strain>
    </source>
</reference>
<dbReference type="OMA" id="KISAFGW"/>
<dbReference type="STRING" id="1156394.T0Q2G5"/>
<dbReference type="InterPro" id="IPR049546">
    <property type="entry name" value="WDR54_beta_prop"/>
</dbReference>
<evidence type="ECO:0000313" key="5">
    <source>
        <dbReference type="EMBL" id="EQC27580.1"/>
    </source>
</evidence>
<dbReference type="GeneID" id="19955361"/>
<dbReference type="RefSeq" id="XP_008619000.1">
    <property type="nucleotide sequence ID" value="XM_008620778.1"/>
</dbReference>
<dbReference type="AlphaFoldDB" id="T0Q2G5"/>
<proteinExistence type="predicted"/>
<dbReference type="OrthoDB" id="756370at2759"/>
<keyword evidence="6" id="KW-1185">Reference proteome</keyword>
<dbReference type="PANTHER" id="PTHR19848:SF8">
    <property type="entry name" value="F-BOX AND WD REPEAT DOMAIN CONTAINING 7"/>
    <property type="match status" value="1"/>
</dbReference>
<feature type="repeat" description="WD" evidence="3">
    <location>
        <begin position="158"/>
        <end position="194"/>
    </location>
</feature>
<dbReference type="SUPFAM" id="SSF50978">
    <property type="entry name" value="WD40 repeat-like"/>
    <property type="match status" value="1"/>
</dbReference>
<dbReference type="InterPro" id="IPR001680">
    <property type="entry name" value="WD40_rpt"/>
</dbReference>
<evidence type="ECO:0000256" key="2">
    <source>
        <dbReference type="ARBA" id="ARBA00022737"/>
    </source>
</evidence>
<dbReference type="InterPro" id="IPR036322">
    <property type="entry name" value="WD40_repeat_dom_sf"/>
</dbReference>
<accession>T0Q2G5</accession>
<feature type="domain" description="WD repeat-containing protein 54 beta-propeller" evidence="4">
    <location>
        <begin position="53"/>
        <end position="321"/>
    </location>
</feature>
<organism evidence="5 6">
    <name type="scientific">Saprolegnia diclina (strain VS20)</name>
    <dbReference type="NCBI Taxonomy" id="1156394"/>
    <lineage>
        <taxon>Eukaryota</taxon>
        <taxon>Sar</taxon>
        <taxon>Stramenopiles</taxon>
        <taxon>Oomycota</taxon>
        <taxon>Saprolegniomycetes</taxon>
        <taxon>Saprolegniales</taxon>
        <taxon>Saprolegniaceae</taxon>
        <taxon>Saprolegnia</taxon>
    </lineage>
</organism>
<dbReference type="SMART" id="SM00320">
    <property type="entry name" value="WD40"/>
    <property type="match status" value="4"/>
</dbReference>
<dbReference type="EMBL" id="JH767206">
    <property type="protein sequence ID" value="EQC27580.1"/>
    <property type="molecule type" value="Genomic_DNA"/>
</dbReference>
<evidence type="ECO:0000256" key="3">
    <source>
        <dbReference type="PROSITE-ProRule" id="PRU00221"/>
    </source>
</evidence>
<keyword evidence="1 3" id="KW-0853">WD repeat</keyword>
<keyword evidence="2" id="KW-0677">Repeat</keyword>
<protein>
    <recommendedName>
        <fullName evidence="4">WD repeat-containing protein 54 beta-propeller domain-containing protein</fullName>
    </recommendedName>
</protein>
<evidence type="ECO:0000256" key="1">
    <source>
        <dbReference type="ARBA" id="ARBA00022574"/>
    </source>
</evidence>
<dbReference type="PROSITE" id="PS50082">
    <property type="entry name" value="WD_REPEATS_2"/>
    <property type="match status" value="1"/>
</dbReference>
<dbReference type="Pfam" id="PF21031">
    <property type="entry name" value="WDR54"/>
    <property type="match status" value="1"/>
</dbReference>
<evidence type="ECO:0000259" key="4">
    <source>
        <dbReference type="Pfam" id="PF21031"/>
    </source>
</evidence>
<evidence type="ECO:0000313" key="6">
    <source>
        <dbReference type="Proteomes" id="UP000030762"/>
    </source>
</evidence>
<sequence length="328" mass="35306">MWVTTAEAVEMDVSPSLLPGNLSRAGDYVAFASMEDVVVFNTTTNAKPNKVSLVEKTVVYQALVCAFEREQLLVIANESGCQIWDLLGEHLYFSLALTKEPPSGSEGEYHFCRGICAETTTKSILVGSSLGKLYMLSQTAAGEAKGRDHSEFHLQSTVKGHNAAVQAVATNGSAKEPLAVSSDDDGTLIVWGVEPSGLEKKQVIQGTSFPTTSLRCFQTRWVLTGDTTGKLRLVDMHDGVISADVGAHSRHLSALDVHNDRVATVGEDGYLHVWKLKDDAGATGLRFELEHSHRAGDDLMTGVAFASSTKILTTSYDSTLIKAWVDAA</sequence>
<dbReference type="InterPro" id="IPR015943">
    <property type="entry name" value="WD40/YVTN_repeat-like_dom_sf"/>
</dbReference>
<dbReference type="Gene3D" id="2.130.10.10">
    <property type="entry name" value="YVTN repeat-like/Quinoprotein amine dehydrogenase"/>
    <property type="match status" value="1"/>
</dbReference>
<dbReference type="VEuPathDB" id="FungiDB:SDRG_14634"/>
<dbReference type="InParanoid" id="T0Q2G5"/>
<name>T0Q2G5_SAPDV</name>
<gene>
    <name evidence="5" type="ORF">SDRG_14634</name>
</gene>
<dbReference type="eggNOG" id="ENOG502QRUZ">
    <property type="taxonomic scope" value="Eukaryota"/>
</dbReference>
<dbReference type="PANTHER" id="PTHR19848">
    <property type="entry name" value="WD40 REPEAT PROTEIN"/>
    <property type="match status" value="1"/>
</dbReference>